<evidence type="ECO:0000259" key="10">
    <source>
        <dbReference type="Pfam" id="PF08264"/>
    </source>
</evidence>
<dbReference type="Pfam" id="PF19302">
    <property type="entry name" value="DUF5915"/>
    <property type="match status" value="1"/>
</dbReference>
<name>A0ABW9JNC3_9SPHI</name>
<dbReference type="HAMAP" id="MF_02003">
    <property type="entry name" value="Ile_tRNA_synth_type2"/>
    <property type="match status" value="1"/>
</dbReference>
<keyword evidence="8" id="KW-0963">Cytoplasm</keyword>
<dbReference type="InterPro" id="IPR009008">
    <property type="entry name" value="Val/Leu/Ile-tRNA-synth_edit"/>
</dbReference>
<feature type="short sequence motif" description="'KMSKS' region" evidence="8">
    <location>
        <begin position="769"/>
        <end position="773"/>
    </location>
</feature>
<dbReference type="InterPro" id="IPR002301">
    <property type="entry name" value="Ile-tRNA-ligase"/>
</dbReference>
<comment type="domain">
    <text evidence="8">IleRS has two distinct active sites: one for aminoacylation and one for editing. The misactivated valine is translocated from the active site to the editing site, which sterically excludes the correctly activated isoleucine. The single editing site contains two valyl binding pockets, one specific for each substrate (Val-AMP or Val-tRNA(Ile)).</text>
</comment>
<keyword evidence="8" id="KW-0862">Zinc</keyword>
<evidence type="ECO:0000256" key="3">
    <source>
        <dbReference type="ARBA" id="ARBA00022840"/>
    </source>
</evidence>
<reference evidence="11 12" key="1">
    <citation type="submission" date="2024-12" db="EMBL/GenBank/DDBJ databases">
        <authorList>
            <person name="Hu S."/>
        </authorList>
    </citation>
    <scope>NUCLEOTIDE SEQUENCE [LARGE SCALE GENOMIC DNA]</scope>
    <source>
        <strain evidence="11 12">P-25</strain>
    </source>
</reference>
<comment type="function">
    <text evidence="6 8">Catalyzes the attachment of isoleucine to tRNA(Ile). As IleRS can inadvertently accommodate and process structurally similar amino acids such as valine, to avoid such errors it has two additional distinct tRNA(Ile)-dependent editing activities. One activity is designated as 'pretransfer' editing and involves the hydrolysis of activated Val-AMP. The other activity is designated 'posttransfer' editing and involves deacylation of mischarged Val-tRNA(Ile).</text>
</comment>
<keyword evidence="8" id="KW-0479">Metal-binding</keyword>
<dbReference type="GO" id="GO:0004822">
    <property type="term" value="F:isoleucine-tRNA ligase activity"/>
    <property type="evidence" value="ECO:0007669"/>
    <property type="project" value="UniProtKB-EC"/>
</dbReference>
<dbReference type="InterPro" id="IPR002300">
    <property type="entry name" value="aa-tRNA-synth_Ia"/>
</dbReference>
<proteinExistence type="inferred from homology"/>
<evidence type="ECO:0000256" key="7">
    <source>
        <dbReference type="ARBA" id="ARBA00048359"/>
    </source>
</evidence>
<feature type="short sequence motif" description="'HIGH' region" evidence="8">
    <location>
        <begin position="47"/>
        <end position="57"/>
    </location>
</feature>
<dbReference type="PRINTS" id="PR00984">
    <property type="entry name" value="TRNASYNTHILE"/>
</dbReference>
<dbReference type="CDD" id="cd07961">
    <property type="entry name" value="Anticodon_Ia_Ile_ABEc"/>
    <property type="match status" value="1"/>
</dbReference>
<organism evidence="11 12">
    <name type="scientific">Pedobacter helvus</name>
    <dbReference type="NCBI Taxonomy" id="2563444"/>
    <lineage>
        <taxon>Bacteria</taxon>
        <taxon>Pseudomonadati</taxon>
        <taxon>Bacteroidota</taxon>
        <taxon>Sphingobacteriia</taxon>
        <taxon>Sphingobacteriales</taxon>
        <taxon>Sphingobacteriaceae</taxon>
        <taxon>Pedobacter</taxon>
    </lineage>
</organism>
<dbReference type="NCBIfam" id="TIGR00392">
    <property type="entry name" value="ileS"/>
    <property type="match status" value="1"/>
</dbReference>
<keyword evidence="12" id="KW-1185">Reference proteome</keyword>
<comment type="similarity">
    <text evidence="8">Belongs to the class-I aminoacyl-tRNA synthetase family. IleS type 2 subfamily.</text>
</comment>
<evidence type="ECO:0000256" key="1">
    <source>
        <dbReference type="ARBA" id="ARBA00022598"/>
    </source>
</evidence>
<dbReference type="InterPro" id="IPR033709">
    <property type="entry name" value="Anticodon_Ile_ABEc"/>
</dbReference>
<feature type="binding site" evidence="8">
    <location>
        <position position="772"/>
    </location>
    <ligand>
        <name>ATP</name>
        <dbReference type="ChEBI" id="CHEBI:30616"/>
    </ligand>
</feature>
<sequence>MYREFKQLELAKIGEEILAFWKAQNIFDKSIDSRPKSKPFTFYEGPPSANGMPGIHHVMARAIKDIFCRYKTLKGYQVKRKGGWDTHGLPIELAVEKKLGITKEDIGKKISVDEYNAACKEEVMRYTDVWNDLTEKMGYWVDLQNPYVTYQNEYIETLWWILKQLYNKGLLYKGYTIQPYSPAAGTGLSSHELNQPGTYRDVSDTTIVAQFKAKAETLPSFLQGFGAVDILAWTTTPWTLPSNTALTVGPKIDYVLVKTFNQYTFEPSNVVLAKALVGKQFGGKFFLAEDETAFANYKAEDKKIPYQILAECKGEDLVGIRYEQLLPLATPYQNAADAFRVIAGDFVTTEDGTGIVHTAPTFGADDARVAKLATPEIPPMLILDDKGNAVPLVDLQGKFVASLGEFGGKYVKNEYYAEGTAPEKSVDVEIAIRLKEENKAFKVEKYVHSYPHCWRTDKPVLYYPLDSWFIKTTAVKEKMADLNKTINWKPEATGTGRFGNWLENLVDWNLSRSRYWGTPLPIWRTKTSFDDELEICIGSVSELRTRRNNVKLEDGYLADYFAISCNLEQFETDFKNGEEFISDSLSLAKEVFLERLKKENKIDSSFFYDYLNSIVPEKVSENLERYTILLSEKWANGTFDLHRPYIDDVFIIKKRYLNYSGAIDDNQYVFFKRETDLIDVWFDSGAMPYAQWHFPFENKEEFENAYPADFIAEGVDQTRGWFFTLHAIAVMLSESSDEIKAINERVNNPGIAFKNVVSNGLVLDKNGAKMSKRLGNAVDPFSTIDTYSADATRWYMISNASPWDNLKFNLEGLDEVRRKFFGTLYNTYSFFALYANIDKFEIDLNNQTPVAQRSELDRWILSLLQNLIAEVDEAYNTYEPTKAARAIQNFVDEHLSNWYIRLSRRRFWKGEMTADKKAAYETLYTCLVNIAQLMSPVAPFFSDWLYQNLTEILPAEAKSESVHLTILPDADQTLVDNELNERMELAQNISSMVLSLRKKMSINVRQPLAKVLIPVLDDTFKNKVELVKDLILSETNIKEISYITDTAGFIKKKVKPNFKALGAKVGKDMKLVTEVINKMSQEELAQFEKEGTFSILNTPYSILLSDVEIIAEDIPGWQVTNMGNLTVALDINITTELKQEGLSRELINRIQNLRKELNFEVTDRITVSLQQHNLIVDAVAKNKTYICNEILANDILLTESISNGNKIIIEDVELDILITKL</sequence>
<keyword evidence="5 8" id="KW-0030">Aminoacyl-tRNA synthetase</keyword>
<dbReference type="InterPro" id="IPR014729">
    <property type="entry name" value="Rossmann-like_a/b/a_fold"/>
</dbReference>
<protein>
    <recommendedName>
        <fullName evidence="8">Isoleucine--tRNA ligase</fullName>
        <ecNumber evidence="8">6.1.1.5</ecNumber>
    </recommendedName>
    <alternativeName>
        <fullName evidence="8">Isoleucyl-tRNA synthetase</fullName>
        <shortName evidence="8">IleRS</shortName>
    </alternativeName>
</protein>
<keyword evidence="2 8" id="KW-0547">Nucleotide-binding</keyword>
<dbReference type="InterPro" id="IPR009080">
    <property type="entry name" value="tRNAsynth_Ia_anticodon-bd"/>
</dbReference>
<feature type="domain" description="Aminoacyl-tRNA synthetase class Ia" evidence="9">
    <location>
        <begin position="17"/>
        <end position="557"/>
    </location>
</feature>
<comment type="subcellular location">
    <subcellularLocation>
        <location evidence="8">Cytoplasm</location>
    </subcellularLocation>
</comment>
<dbReference type="PANTHER" id="PTHR42780:SF1">
    <property type="entry name" value="ISOLEUCINE--TRNA LIGASE, CYTOPLASMIC"/>
    <property type="match status" value="1"/>
</dbReference>
<keyword evidence="3 8" id="KW-0067">ATP-binding</keyword>
<keyword evidence="1 8" id="KW-0436">Ligase</keyword>
<dbReference type="Gene3D" id="3.90.740.10">
    <property type="entry name" value="Valyl/Leucyl/Isoleucyl-tRNA synthetase, editing domain"/>
    <property type="match status" value="1"/>
</dbReference>
<dbReference type="InterPro" id="IPR013155">
    <property type="entry name" value="M/V/L/I-tRNA-synth_anticd-bd"/>
</dbReference>
<dbReference type="EC" id="6.1.1.5" evidence="8"/>
<comment type="subunit">
    <text evidence="8">Monomer.</text>
</comment>
<gene>
    <name evidence="8 11" type="primary">ileS</name>
    <name evidence="11" type="ORF">E5L68_020335</name>
</gene>
<dbReference type="Proteomes" id="UP001517367">
    <property type="component" value="Unassembled WGS sequence"/>
</dbReference>
<comment type="catalytic activity">
    <reaction evidence="7 8">
        <text>tRNA(Ile) + L-isoleucine + ATP = L-isoleucyl-tRNA(Ile) + AMP + diphosphate</text>
        <dbReference type="Rhea" id="RHEA:11060"/>
        <dbReference type="Rhea" id="RHEA-COMP:9666"/>
        <dbReference type="Rhea" id="RHEA-COMP:9695"/>
        <dbReference type="ChEBI" id="CHEBI:30616"/>
        <dbReference type="ChEBI" id="CHEBI:33019"/>
        <dbReference type="ChEBI" id="CHEBI:58045"/>
        <dbReference type="ChEBI" id="CHEBI:78442"/>
        <dbReference type="ChEBI" id="CHEBI:78528"/>
        <dbReference type="ChEBI" id="CHEBI:456215"/>
        <dbReference type="EC" id="6.1.1.5"/>
    </reaction>
</comment>
<feature type="domain" description="Methionyl/Valyl/Leucyl/Isoleucyl-tRNA synthetase anticodon-binding" evidence="10">
    <location>
        <begin position="857"/>
        <end position="1010"/>
    </location>
</feature>
<accession>A0ABW9JNC3</accession>
<dbReference type="SUPFAM" id="SSF52374">
    <property type="entry name" value="Nucleotidylyl transferase"/>
    <property type="match status" value="1"/>
</dbReference>
<evidence type="ECO:0000313" key="11">
    <source>
        <dbReference type="EMBL" id="MFN0293735.1"/>
    </source>
</evidence>
<evidence type="ECO:0000259" key="9">
    <source>
        <dbReference type="Pfam" id="PF00133"/>
    </source>
</evidence>
<dbReference type="Pfam" id="PF08264">
    <property type="entry name" value="Anticodon_1"/>
    <property type="match status" value="1"/>
</dbReference>
<dbReference type="SUPFAM" id="SSF50677">
    <property type="entry name" value="ValRS/IleRS/LeuRS editing domain"/>
    <property type="match status" value="1"/>
</dbReference>
<comment type="cofactor">
    <cofactor evidence="8">
        <name>Zn(2+)</name>
        <dbReference type="ChEBI" id="CHEBI:29105"/>
    </cofactor>
</comment>
<comment type="caution">
    <text evidence="11">The sequence shown here is derived from an EMBL/GenBank/DDBJ whole genome shotgun (WGS) entry which is preliminary data.</text>
</comment>
<dbReference type="Gene3D" id="3.40.50.620">
    <property type="entry name" value="HUPs"/>
    <property type="match status" value="3"/>
</dbReference>
<dbReference type="InterPro" id="IPR023586">
    <property type="entry name" value="Ile-tRNA-ligase_type2"/>
</dbReference>
<dbReference type="RefSeq" id="WP_138729391.1">
    <property type="nucleotide sequence ID" value="NZ_SRMP02000051.1"/>
</dbReference>
<evidence type="ECO:0000256" key="8">
    <source>
        <dbReference type="HAMAP-Rule" id="MF_02003"/>
    </source>
</evidence>
<keyword evidence="4 8" id="KW-0648">Protein biosynthesis</keyword>
<evidence type="ECO:0000256" key="6">
    <source>
        <dbReference type="ARBA" id="ARBA00025217"/>
    </source>
</evidence>
<dbReference type="PANTHER" id="PTHR42780">
    <property type="entry name" value="SOLEUCYL-TRNA SYNTHETASE"/>
    <property type="match status" value="1"/>
</dbReference>
<dbReference type="EMBL" id="SRMP02000051">
    <property type="protein sequence ID" value="MFN0293735.1"/>
    <property type="molecule type" value="Genomic_DNA"/>
</dbReference>
<evidence type="ECO:0000256" key="5">
    <source>
        <dbReference type="ARBA" id="ARBA00023146"/>
    </source>
</evidence>
<dbReference type="Pfam" id="PF00133">
    <property type="entry name" value="tRNA-synt_1"/>
    <property type="match status" value="2"/>
</dbReference>
<evidence type="ECO:0000256" key="2">
    <source>
        <dbReference type="ARBA" id="ARBA00022741"/>
    </source>
</evidence>
<feature type="domain" description="Aminoacyl-tRNA synthetase class Ia" evidence="9">
    <location>
        <begin position="671"/>
        <end position="806"/>
    </location>
</feature>
<dbReference type="SUPFAM" id="SSF47323">
    <property type="entry name" value="Anticodon-binding domain of a subclass of class I aminoacyl-tRNA synthetases"/>
    <property type="match status" value="1"/>
</dbReference>
<dbReference type="Gene3D" id="1.10.730.10">
    <property type="entry name" value="Isoleucyl-tRNA Synthetase, Domain 1"/>
    <property type="match status" value="1"/>
</dbReference>
<evidence type="ECO:0000256" key="4">
    <source>
        <dbReference type="ARBA" id="ARBA00022917"/>
    </source>
</evidence>
<evidence type="ECO:0000313" key="12">
    <source>
        <dbReference type="Proteomes" id="UP001517367"/>
    </source>
</evidence>